<reference evidence="3 4" key="1">
    <citation type="submission" date="2023-11" db="EMBL/GenBank/DDBJ databases">
        <authorList>
            <person name="Okamura Y."/>
        </authorList>
    </citation>
    <scope>NUCLEOTIDE SEQUENCE [LARGE SCALE GENOMIC DNA]</scope>
</reference>
<feature type="compositionally biased region" description="Polar residues" evidence="1">
    <location>
        <begin position="7"/>
        <end position="23"/>
    </location>
</feature>
<keyword evidence="2" id="KW-0812">Transmembrane</keyword>
<protein>
    <submittedName>
        <fullName evidence="3">Uncharacterized protein</fullName>
    </submittedName>
</protein>
<feature type="region of interest" description="Disordered" evidence="1">
    <location>
        <begin position="1"/>
        <end position="23"/>
    </location>
</feature>
<name>A0AAV1JKL8_9NEOP</name>
<evidence type="ECO:0000313" key="3">
    <source>
        <dbReference type="EMBL" id="CAK1549680.1"/>
    </source>
</evidence>
<dbReference type="AlphaFoldDB" id="A0AAV1JKL8"/>
<dbReference type="EMBL" id="CAVLEF010000040">
    <property type="protein sequence ID" value="CAK1549680.1"/>
    <property type="molecule type" value="Genomic_DNA"/>
</dbReference>
<comment type="caution">
    <text evidence="3">The sequence shown here is derived from an EMBL/GenBank/DDBJ whole genome shotgun (WGS) entry which is preliminary data.</text>
</comment>
<organism evidence="3 4">
    <name type="scientific">Leptosia nina</name>
    <dbReference type="NCBI Taxonomy" id="320188"/>
    <lineage>
        <taxon>Eukaryota</taxon>
        <taxon>Metazoa</taxon>
        <taxon>Ecdysozoa</taxon>
        <taxon>Arthropoda</taxon>
        <taxon>Hexapoda</taxon>
        <taxon>Insecta</taxon>
        <taxon>Pterygota</taxon>
        <taxon>Neoptera</taxon>
        <taxon>Endopterygota</taxon>
        <taxon>Lepidoptera</taxon>
        <taxon>Glossata</taxon>
        <taxon>Ditrysia</taxon>
        <taxon>Papilionoidea</taxon>
        <taxon>Pieridae</taxon>
        <taxon>Pierinae</taxon>
        <taxon>Leptosia</taxon>
    </lineage>
</organism>
<evidence type="ECO:0000256" key="2">
    <source>
        <dbReference type="SAM" id="Phobius"/>
    </source>
</evidence>
<gene>
    <name evidence="3" type="ORF">LNINA_LOCUS8958</name>
</gene>
<feature type="transmembrane region" description="Helical" evidence="2">
    <location>
        <begin position="70"/>
        <end position="91"/>
    </location>
</feature>
<proteinExistence type="predicted"/>
<sequence length="98" mass="10843">MRAMRTTMRQATETNEQVTHGDRTNGSSVVLAAATAAAMPFHLKKAGYDDGPYDLHLDLEDESRRLDVKCCLKAGAFAILLILQLGGFFIFCWHQDLG</sequence>
<keyword evidence="4" id="KW-1185">Reference proteome</keyword>
<evidence type="ECO:0000313" key="4">
    <source>
        <dbReference type="Proteomes" id="UP001497472"/>
    </source>
</evidence>
<keyword evidence="2" id="KW-0472">Membrane</keyword>
<dbReference type="Proteomes" id="UP001497472">
    <property type="component" value="Unassembled WGS sequence"/>
</dbReference>
<evidence type="ECO:0000256" key="1">
    <source>
        <dbReference type="SAM" id="MobiDB-lite"/>
    </source>
</evidence>
<keyword evidence="2" id="KW-1133">Transmembrane helix</keyword>
<accession>A0AAV1JKL8</accession>